<accession>A0A8S5UYF1</accession>
<dbReference type="EMBL" id="BK016165">
    <property type="protein sequence ID" value="DAF99374.1"/>
    <property type="molecule type" value="Genomic_DNA"/>
</dbReference>
<dbReference type="Gene3D" id="3.40.50.300">
    <property type="entry name" value="P-loop containing nucleotide triphosphate hydrolases"/>
    <property type="match status" value="1"/>
</dbReference>
<organism evidence="1">
    <name type="scientific">Siphoviridae sp. ctjKY6</name>
    <dbReference type="NCBI Taxonomy" id="2825631"/>
    <lineage>
        <taxon>Viruses</taxon>
        <taxon>Duplodnaviria</taxon>
        <taxon>Heunggongvirae</taxon>
        <taxon>Uroviricota</taxon>
        <taxon>Caudoviricetes</taxon>
    </lineage>
</organism>
<reference evidence="1" key="1">
    <citation type="journal article" date="2021" name="Proc. Natl. Acad. Sci. U.S.A.">
        <title>A Catalog of Tens of Thousands of Viruses from Human Metagenomes Reveals Hidden Associations with Chronic Diseases.</title>
        <authorList>
            <person name="Tisza M.J."/>
            <person name="Buck C.B."/>
        </authorList>
    </citation>
    <scope>NUCLEOTIDE SEQUENCE</scope>
    <source>
        <strain evidence="1">CtjKY6</strain>
    </source>
</reference>
<sequence>MATYIALEGPDGVGKSTVAAALKELLQKRTPALYPRVRIRHFPTDVLTACADDEGYCLRAEDYAMDMENWLSFRPEPVLFPETPTPASNTAEHETLFILDRWALSTAVYASLRNERIVENVALTLNWLNRVPLTTFVLLPRDPSLLTDPDYGADNGTEDDYDPVAVTEAYRRLVECALGSRALVPITVDRARDTPGSVAADIVERLTIMGAL</sequence>
<dbReference type="SUPFAM" id="SSF52540">
    <property type="entry name" value="P-loop containing nucleoside triphosphate hydrolases"/>
    <property type="match status" value="1"/>
</dbReference>
<protein>
    <submittedName>
        <fullName evidence="1">TMPK protein</fullName>
    </submittedName>
</protein>
<name>A0A8S5UYF1_9CAUD</name>
<proteinExistence type="predicted"/>
<dbReference type="InterPro" id="IPR027417">
    <property type="entry name" value="P-loop_NTPase"/>
</dbReference>
<evidence type="ECO:0000313" key="1">
    <source>
        <dbReference type="EMBL" id="DAF99374.1"/>
    </source>
</evidence>